<dbReference type="OrthoDB" id="4148828at2759"/>
<reference evidence="2" key="1">
    <citation type="submission" date="2021-07" db="EMBL/GenBank/DDBJ databases">
        <authorList>
            <person name="Branca A.L. A."/>
        </authorList>
    </citation>
    <scope>NUCLEOTIDE SEQUENCE</scope>
</reference>
<feature type="region of interest" description="Disordered" evidence="1">
    <location>
        <begin position="63"/>
        <end position="167"/>
    </location>
</feature>
<feature type="compositionally biased region" description="Basic and acidic residues" evidence="1">
    <location>
        <begin position="227"/>
        <end position="240"/>
    </location>
</feature>
<keyword evidence="3" id="KW-1185">Reference proteome</keyword>
<feature type="region of interest" description="Disordered" evidence="1">
    <location>
        <begin position="188"/>
        <end position="314"/>
    </location>
</feature>
<evidence type="ECO:0000313" key="2">
    <source>
        <dbReference type="EMBL" id="CAG8909412.1"/>
    </source>
</evidence>
<feature type="compositionally biased region" description="Basic and acidic residues" evidence="1">
    <location>
        <begin position="145"/>
        <end position="164"/>
    </location>
</feature>
<dbReference type="Proteomes" id="UP001154252">
    <property type="component" value="Unassembled WGS sequence"/>
</dbReference>
<dbReference type="AlphaFoldDB" id="A0A9W4KQT4"/>
<evidence type="ECO:0000313" key="3">
    <source>
        <dbReference type="Proteomes" id="UP001154252"/>
    </source>
</evidence>
<evidence type="ECO:0000256" key="1">
    <source>
        <dbReference type="SAM" id="MobiDB-lite"/>
    </source>
</evidence>
<dbReference type="EMBL" id="CAJVRC010000900">
    <property type="protein sequence ID" value="CAG8909412.1"/>
    <property type="molecule type" value="Genomic_DNA"/>
</dbReference>
<accession>A0A9W4KQT4</accession>
<organism evidence="2 3">
    <name type="scientific">Penicillium egyptiacum</name>
    <dbReference type="NCBI Taxonomy" id="1303716"/>
    <lineage>
        <taxon>Eukaryota</taxon>
        <taxon>Fungi</taxon>
        <taxon>Dikarya</taxon>
        <taxon>Ascomycota</taxon>
        <taxon>Pezizomycotina</taxon>
        <taxon>Eurotiomycetes</taxon>
        <taxon>Eurotiomycetidae</taxon>
        <taxon>Eurotiales</taxon>
        <taxon>Aspergillaceae</taxon>
        <taxon>Penicillium</taxon>
    </lineage>
</organism>
<sequence length="314" mass="35619">MNVTFCFFWGAISEQYKSIPRNYLTHIMAGIVNGPLSLFRKSDSSKPLHARWGDVSISVPTDGSWNQYDNPHRPVKERSAYGPGYVPDCSPQDRTPRPVKEEDPEDDVRSVCSAASTSSRRSSLSLGALRPGRLSVRLASRPKQLRGETQIERESHSEQKRNEFAYRPIRQDYTSEVIEKTIQPNNRFKYIPTNGRYLQSSGTETPRSQSVNSPRSPRPRHGSLSESSDRRYSGRDRDHYTPAARGSAYYEEDRRSLHSTSFRDSSDSSGSRWNYGLPPRRRTSSFVPADSKRASSISKSMTLAMVPDPDDLYE</sequence>
<name>A0A9W4KQT4_9EURO</name>
<feature type="compositionally biased region" description="Polar residues" evidence="1">
    <location>
        <begin position="196"/>
        <end position="215"/>
    </location>
</feature>
<comment type="caution">
    <text evidence="2">The sequence shown here is derived from an EMBL/GenBank/DDBJ whole genome shotgun (WGS) entry which is preliminary data.</text>
</comment>
<feature type="compositionally biased region" description="Basic and acidic residues" evidence="1">
    <location>
        <begin position="70"/>
        <end position="79"/>
    </location>
</feature>
<gene>
    <name evidence="2" type="ORF">PEGY_LOCUS10202</name>
</gene>
<feature type="compositionally biased region" description="Low complexity" evidence="1">
    <location>
        <begin position="113"/>
        <end position="135"/>
    </location>
</feature>
<proteinExistence type="predicted"/>
<feature type="compositionally biased region" description="Low complexity" evidence="1">
    <location>
        <begin position="258"/>
        <end position="272"/>
    </location>
</feature>
<protein>
    <submittedName>
        <fullName evidence="2">Uncharacterized protein</fullName>
    </submittedName>
</protein>